<evidence type="ECO:0000256" key="4">
    <source>
        <dbReference type="ARBA" id="ARBA00022679"/>
    </source>
</evidence>
<evidence type="ECO:0000256" key="7">
    <source>
        <dbReference type="HAMAP-Rule" id="MF_00607"/>
    </source>
</evidence>
<dbReference type="Gene3D" id="1.10.8.100">
    <property type="entry name" value="Ribosomal RNA adenine dimethylase-like, domain 2"/>
    <property type="match status" value="1"/>
</dbReference>
<comment type="caution">
    <text evidence="10">The sequence shown here is derived from an EMBL/GenBank/DDBJ whole genome shotgun (WGS) entry which is preliminary data.</text>
</comment>
<feature type="domain" description="Ribosomal RNA adenine methylase transferase N-terminal" evidence="9">
    <location>
        <begin position="19"/>
        <end position="189"/>
    </location>
</feature>
<feature type="binding site" evidence="7 8">
    <location>
        <position position="39"/>
    </location>
    <ligand>
        <name>S-adenosyl-L-methionine</name>
        <dbReference type="ChEBI" id="CHEBI:59789"/>
    </ligand>
</feature>
<dbReference type="InterPro" id="IPR020598">
    <property type="entry name" value="rRNA_Ade_methylase_Trfase_N"/>
</dbReference>
<dbReference type="InterPro" id="IPR029063">
    <property type="entry name" value="SAM-dependent_MTases_sf"/>
</dbReference>
<feature type="binding site" evidence="7 8">
    <location>
        <position position="12"/>
    </location>
    <ligand>
        <name>S-adenosyl-L-methionine</name>
        <dbReference type="ChEBI" id="CHEBI:59789"/>
    </ligand>
</feature>
<evidence type="ECO:0000256" key="3">
    <source>
        <dbReference type="ARBA" id="ARBA00022603"/>
    </source>
</evidence>
<dbReference type="PANTHER" id="PTHR11727">
    <property type="entry name" value="DIMETHYLADENOSINE TRANSFERASE"/>
    <property type="match status" value="1"/>
</dbReference>
<feature type="binding site" evidence="7 8">
    <location>
        <position position="14"/>
    </location>
    <ligand>
        <name>S-adenosyl-L-methionine</name>
        <dbReference type="ChEBI" id="CHEBI:59789"/>
    </ligand>
</feature>
<keyword evidence="4 7" id="KW-0808">Transferase</keyword>
<dbReference type="Proteomes" id="UP000800984">
    <property type="component" value="Unassembled WGS sequence"/>
</dbReference>
<keyword evidence="1 7" id="KW-0963">Cytoplasm</keyword>
<name>A0ABX0I7X7_9FLAO</name>
<evidence type="ECO:0000259" key="9">
    <source>
        <dbReference type="SMART" id="SM00650"/>
    </source>
</evidence>
<dbReference type="HAMAP" id="MF_00607">
    <property type="entry name" value="16SrRNA_methyltr_A"/>
    <property type="match status" value="1"/>
</dbReference>
<feature type="binding site" evidence="7 8">
    <location>
        <position position="104"/>
    </location>
    <ligand>
        <name>S-adenosyl-L-methionine</name>
        <dbReference type="ChEBI" id="CHEBI:59789"/>
    </ligand>
</feature>
<dbReference type="SMART" id="SM00650">
    <property type="entry name" value="rADc"/>
    <property type="match status" value="1"/>
</dbReference>
<comment type="similarity">
    <text evidence="7">Belongs to the class I-like SAM-binding methyltransferase superfamily. rRNA adenine N(6)-methyltransferase family. RsmA subfamily.</text>
</comment>
<evidence type="ECO:0000256" key="1">
    <source>
        <dbReference type="ARBA" id="ARBA00022490"/>
    </source>
</evidence>
<dbReference type="RefSeq" id="WP_166077364.1">
    <property type="nucleotide sequence ID" value="NZ_JAAJBT010000005.1"/>
</dbReference>
<protein>
    <recommendedName>
        <fullName evidence="7">Ribosomal RNA small subunit methyltransferase A</fullName>
        <ecNumber evidence="7">2.1.1.182</ecNumber>
    </recommendedName>
    <alternativeName>
        <fullName evidence="7">16S rRNA (adenine(1518)-N(6)/adenine(1519)-N(6))-dimethyltransferase</fullName>
    </alternativeName>
    <alternativeName>
        <fullName evidence="7">16S rRNA dimethyladenosine transferase</fullName>
    </alternativeName>
    <alternativeName>
        <fullName evidence="7">16S rRNA dimethylase</fullName>
    </alternativeName>
    <alternativeName>
        <fullName evidence="7">S-adenosylmethionine-6-N', N'-adenosyl(rRNA) dimethyltransferase</fullName>
    </alternativeName>
</protein>
<comment type="subcellular location">
    <subcellularLocation>
        <location evidence="7">Cytoplasm</location>
    </subcellularLocation>
</comment>
<organism evidence="10 11">
    <name type="scientific">Flavobacterium difficile</name>
    <dbReference type="NCBI Taxonomy" id="2709659"/>
    <lineage>
        <taxon>Bacteria</taxon>
        <taxon>Pseudomonadati</taxon>
        <taxon>Bacteroidota</taxon>
        <taxon>Flavobacteriia</taxon>
        <taxon>Flavobacteriales</taxon>
        <taxon>Flavobacteriaceae</taxon>
        <taxon>Flavobacterium</taxon>
    </lineage>
</organism>
<keyword evidence="2 7" id="KW-0698">rRNA processing</keyword>
<keyword evidence="6 7" id="KW-0694">RNA-binding</keyword>
<keyword evidence="3 7" id="KW-0489">Methyltransferase</keyword>
<dbReference type="GO" id="GO:0052908">
    <property type="term" value="F:16S rRNA (adenine(1518)-N(6)/adenine(1519)-N(6))-dimethyltransferase activity"/>
    <property type="evidence" value="ECO:0007669"/>
    <property type="project" value="UniProtKB-EC"/>
</dbReference>
<dbReference type="PROSITE" id="PS51689">
    <property type="entry name" value="SAM_RNA_A_N6_MT"/>
    <property type="match status" value="1"/>
</dbReference>
<dbReference type="Pfam" id="PF00398">
    <property type="entry name" value="RrnaAD"/>
    <property type="match status" value="1"/>
</dbReference>
<sequence>MSVKAKKHLGQHFLTDENIAQQIADSLIGSNYNKVLEIGPGMGVLTKYLLEKPYETFVAEIDTESVDYLKAHYLKLTNNIFGLDFLRHDWATAFKKEQFAIIGNFPYNISTQIVFKTIELREFVPEFSGMFQKEVAERICSKKGSKVYGILSVLAQAFYEVEYLFTVPPTVFNPPPKVDSGVMRMIRKEHYELPCDEKLLFKVVKTAFQQRRKTLRNSLKSLNLSEKLQEDTIFAQRPEQLSVEEFIDLTQKIAADGI</sequence>
<comment type="function">
    <text evidence="7">Specifically dimethylates two adjacent adenosines (A1518 and A1519) in the loop of a conserved hairpin near the 3'-end of 16S rRNA in the 30S particle. May play a critical role in biogenesis of 30S subunits.</text>
</comment>
<dbReference type="Gene3D" id="3.40.50.150">
    <property type="entry name" value="Vaccinia Virus protein VP39"/>
    <property type="match status" value="1"/>
</dbReference>
<evidence type="ECO:0000313" key="11">
    <source>
        <dbReference type="Proteomes" id="UP000800984"/>
    </source>
</evidence>
<dbReference type="InterPro" id="IPR001737">
    <property type="entry name" value="KsgA/Erm"/>
</dbReference>
<keyword evidence="5 7" id="KW-0949">S-adenosyl-L-methionine</keyword>
<proteinExistence type="inferred from homology"/>
<gene>
    <name evidence="7 10" type="primary">rsmA</name>
    <name evidence="7" type="synonym">ksgA</name>
    <name evidence="10" type="ORF">G4D72_09060</name>
</gene>
<dbReference type="EC" id="2.1.1.182" evidence="7"/>
<dbReference type="InterPro" id="IPR011530">
    <property type="entry name" value="rRNA_adenine_dimethylase"/>
</dbReference>
<feature type="binding site" evidence="7 8">
    <location>
        <position position="60"/>
    </location>
    <ligand>
        <name>S-adenosyl-L-methionine</name>
        <dbReference type="ChEBI" id="CHEBI:59789"/>
    </ligand>
</feature>
<dbReference type="InterPro" id="IPR023165">
    <property type="entry name" value="rRNA_Ade_diMease-like_C"/>
</dbReference>
<dbReference type="SUPFAM" id="SSF53335">
    <property type="entry name" value="S-adenosyl-L-methionine-dependent methyltransferases"/>
    <property type="match status" value="1"/>
</dbReference>
<dbReference type="PANTHER" id="PTHR11727:SF7">
    <property type="entry name" value="DIMETHYLADENOSINE TRANSFERASE-RELATED"/>
    <property type="match status" value="1"/>
</dbReference>
<comment type="catalytic activity">
    <reaction evidence="7">
        <text>adenosine(1518)/adenosine(1519) in 16S rRNA + 4 S-adenosyl-L-methionine = N(6)-dimethyladenosine(1518)/N(6)-dimethyladenosine(1519) in 16S rRNA + 4 S-adenosyl-L-homocysteine + 4 H(+)</text>
        <dbReference type="Rhea" id="RHEA:19609"/>
        <dbReference type="Rhea" id="RHEA-COMP:10232"/>
        <dbReference type="Rhea" id="RHEA-COMP:10233"/>
        <dbReference type="ChEBI" id="CHEBI:15378"/>
        <dbReference type="ChEBI" id="CHEBI:57856"/>
        <dbReference type="ChEBI" id="CHEBI:59789"/>
        <dbReference type="ChEBI" id="CHEBI:74411"/>
        <dbReference type="ChEBI" id="CHEBI:74493"/>
        <dbReference type="EC" id="2.1.1.182"/>
    </reaction>
</comment>
<evidence type="ECO:0000256" key="8">
    <source>
        <dbReference type="PROSITE-ProRule" id="PRU01026"/>
    </source>
</evidence>
<evidence type="ECO:0000256" key="5">
    <source>
        <dbReference type="ARBA" id="ARBA00022691"/>
    </source>
</evidence>
<accession>A0ABX0I7X7</accession>
<feature type="binding site" evidence="7 8">
    <location>
        <position position="84"/>
    </location>
    <ligand>
        <name>S-adenosyl-L-methionine</name>
        <dbReference type="ChEBI" id="CHEBI:59789"/>
    </ligand>
</feature>
<evidence type="ECO:0000256" key="6">
    <source>
        <dbReference type="ARBA" id="ARBA00022884"/>
    </source>
</evidence>
<keyword evidence="11" id="KW-1185">Reference proteome</keyword>
<evidence type="ECO:0000313" key="10">
    <source>
        <dbReference type="EMBL" id="NHM02255.1"/>
    </source>
</evidence>
<dbReference type="EMBL" id="JAAJBT010000005">
    <property type="protein sequence ID" value="NHM02255.1"/>
    <property type="molecule type" value="Genomic_DNA"/>
</dbReference>
<reference evidence="10 11" key="1">
    <citation type="submission" date="2020-02" db="EMBL/GenBank/DDBJ databases">
        <authorList>
            <person name="Chen W.-M."/>
        </authorList>
    </citation>
    <scope>NUCLEOTIDE SEQUENCE [LARGE SCALE GENOMIC DNA]</scope>
    <source>
        <strain evidence="10 11">KDG-16</strain>
    </source>
</reference>
<dbReference type="NCBIfam" id="TIGR00755">
    <property type="entry name" value="ksgA"/>
    <property type="match status" value="1"/>
</dbReference>
<evidence type="ECO:0000256" key="2">
    <source>
        <dbReference type="ARBA" id="ARBA00022552"/>
    </source>
</evidence>